<feature type="compositionally biased region" description="Gly residues" evidence="1">
    <location>
        <begin position="1"/>
        <end position="11"/>
    </location>
</feature>
<feature type="transmembrane region" description="Helical" evidence="2">
    <location>
        <begin position="101"/>
        <end position="123"/>
    </location>
</feature>
<proteinExistence type="predicted"/>
<evidence type="ECO:0000256" key="2">
    <source>
        <dbReference type="SAM" id="Phobius"/>
    </source>
</evidence>
<feature type="region of interest" description="Disordered" evidence="1">
    <location>
        <begin position="1"/>
        <end position="20"/>
    </location>
</feature>
<keyword evidence="2" id="KW-0812">Transmembrane</keyword>
<organism evidence="3 4">
    <name type="scientific">Trichocladium antarcticum</name>
    <dbReference type="NCBI Taxonomy" id="1450529"/>
    <lineage>
        <taxon>Eukaryota</taxon>
        <taxon>Fungi</taxon>
        <taxon>Dikarya</taxon>
        <taxon>Ascomycota</taxon>
        <taxon>Pezizomycotina</taxon>
        <taxon>Sordariomycetes</taxon>
        <taxon>Sordariomycetidae</taxon>
        <taxon>Sordariales</taxon>
        <taxon>Chaetomiaceae</taxon>
        <taxon>Trichocladium</taxon>
    </lineage>
</organism>
<comment type="caution">
    <text evidence="3">The sequence shown here is derived from an EMBL/GenBank/DDBJ whole genome shotgun (WGS) entry which is preliminary data.</text>
</comment>
<accession>A0AAN6URT4</accession>
<dbReference type="AlphaFoldDB" id="A0AAN6URT4"/>
<reference evidence="3" key="2">
    <citation type="submission" date="2023-05" db="EMBL/GenBank/DDBJ databases">
        <authorList>
            <consortium name="Lawrence Berkeley National Laboratory"/>
            <person name="Steindorff A."/>
            <person name="Hensen N."/>
            <person name="Bonometti L."/>
            <person name="Westerberg I."/>
            <person name="Brannstrom I.O."/>
            <person name="Guillou S."/>
            <person name="Cros-Aarteil S."/>
            <person name="Calhoun S."/>
            <person name="Haridas S."/>
            <person name="Kuo A."/>
            <person name="Mondo S."/>
            <person name="Pangilinan J."/>
            <person name="Riley R."/>
            <person name="Labutti K."/>
            <person name="Andreopoulos B."/>
            <person name="Lipzen A."/>
            <person name="Chen C."/>
            <person name="Yanf M."/>
            <person name="Daum C."/>
            <person name="Ng V."/>
            <person name="Clum A."/>
            <person name="Ohm R."/>
            <person name="Martin F."/>
            <person name="Silar P."/>
            <person name="Natvig D."/>
            <person name="Lalanne C."/>
            <person name="Gautier V."/>
            <person name="Ament-Velasquez S.L."/>
            <person name="Kruys A."/>
            <person name="Hutchinson M.I."/>
            <person name="Powell A.J."/>
            <person name="Barry K."/>
            <person name="Miller A.N."/>
            <person name="Grigoriev I.V."/>
            <person name="Debuchy R."/>
            <person name="Gladieux P."/>
            <person name="Thoren M.H."/>
            <person name="Johannesson H."/>
        </authorList>
    </citation>
    <scope>NUCLEOTIDE SEQUENCE</scope>
    <source>
        <strain evidence="3">CBS 123565</strain>
    </source>
</reference>
<dbReference type="EMBL" id="MU853402">
    <property type="protein sequence ID" value="KAK4138033.1"/>
    <property type="molecule type" value="Genomic_DNA"/>
</dbReference>
<dbReference type="Proteomes" id="UP001304895">
    <property type="component" value="Unassembled WGS sequence"/>
</dbReference>
<keyword evidence="4" id="KW-1185">Reference proteome</keyword>
<keyword evidence="2" id="KW-0472">Membrane</keyword>
<reference evidence="3" key="1">
    <citation type="journal article" date="2023" name="Mol. Phylogenet. Evol.">
        <title>Genome-scale phylogeny and comparative genomics of the fungal order Sordariales.</title>
        <authorList>
            <person name="Hensen N."/>
            <person name="Bonometti L."/>
            <person name="Westerberg I."/>
            <person name="Brannstrom I.O."/>
            <person name="Guillou S."/>
            <person name="Cros-Aarteil S."/>
            <person name="Calhoun S."/>
            <person name="Haridas S."/>
            <person name="Kuo A."/>
            <person name="Mondo S."/>
            <person name="Pangilinan J."/>
            <person name="Riley R."/>
            <person name="LaButti K."/>
            <person name="Andreopoulos B."/>
            <person name="Lipzen A."/>
            <person name="Chen C."/>
            <person name="Yan M."/>
            <person name="Daum C."/>
            <person name="Ng V."/>
            <person name="Clum A."/>
            <person name="Steindorff A."/>
            <person name="Ohm R.A."/>
            <person name="Martin F."/>
            <person name="Silar P."/>
            <person name="Natvig D.O."/>
            <person name="Lalanne C."/>
            <person name="Gautier V."/>
            <person name="Ament-Velasquez S.L."/>
            <person name="Kruys A."/>
            <person name="Hutchinson M.I."/>
            <person name="Powell A.J."/>
            <person name="Barry K."/>
            <person name="Miller A.N."/>
            <person name="Grigoriev I.V."/>
            <person name="Debuchy R."/>
            <person name="Gladieux P."/>
            <person name="Hiltunen Thoren M."/>
            <person name="Johannesson H."/>
        </authorList>
    </citation>
    <scope>NUCLEOTIDE SEQUENCE</scope>
    <source>
        <strain evidence="3">CBS 123565</strain>
    </source>
</reference>
<evidence type="ECO:0000313" key="3">
    <source>
        <dbReference type="EMBL" id="KAK4138033.1"/>
    </source>
</evidence>
<name>A0AAN6URT4_9PEZI</name>
<protein>
    <submittedName>
        <fullName evidence="3">Uncharacterized protein</fullName>
    </submittedName>
</protein>
<keyword evidence="2" id="KW-1133">Transmembrane helix</keyword>
<feature type="transmembrane region" description="Helical" evidence="2">
    <location>
        <begin position="32"/>
        <end position="50"/>
    </location>
</feature>
<evidence type="ECO:0000256" key="1">
    <source>
        <dbReference type="SAM" id="MobiDB-lite"/>
    </source>
</evidence>
<gene>
    <name evidence="3" type="ORF">BT67DRAFT_128590</name>
</gene>
<evidence type="ECO:0000313" key="4">
    <source>
        <dbReference type="Proteomes" id="UP001304895"/>
    </source>
</evidence>
<sequence length="247" mass="27959">MWLRGGGGGGDNNRLETHPDDTGQPLMEWRDLYVAFFFLSFFLLRPFYSLRIHGIPGTRDVQEFGKGDMEVGIWWWYTGTGSCTQRLALLDHDGGGARHDFLPFICHCIVFCCVTCVLVRLACSRAWIHLSRFNPLDSIPGRRGLVWWCGELPPVLLLPVWFARDCSVDVARCWTGILLVFAGLCTTIRMCQLHTSICLIPSQSHLAENCTVDQGSTSLRCPCPPRETRKIAEKEREVAKRRQTGTK</sequence>